<dbReference type="NCBIfam" id="TIGR03426">
    <property type="entry name" value="shape_MreD"/>
    <property type="match status" value="1"/>
</dbReference>
<feature type="transmembrane region" description="Helical" evidence="9">
    <location>
        <begin position="138"/>
        <end position="155"/>
    </location>
</feature>
<gene>
    <name evidence="10" type="primary">mreD</name>
    <name evidence="10" type="ORF">ERCICURT3053_316</name>
</gene>
<comment type="function">
    <text evidence="8">Involved in formation of the rod shape of the cell. May also contribute to regulation of formation of penicillin-binding proteins.</text>
</comment>
<protein>
    <recommendedName>
        <fullName evidence="8">Rod shape-determining protein MreD</fullName>
    </recommendedName>
</protein>
<feature type="transmembrane region" description="Helical" evidence="9">
    <location>
        <begin position="71"/>
        <end position="91"/>
    </location>
</feature>
<evidence type="ECO:0000256" key="4">
    <source>
        <dbReference type="ARBA" id="ARBA00022692"/>
    </source>
</evidence>
<keyword evidence="8" id="KW-0997">Cell inner membrane</keyword>
<dbReference type="PIRSF" id="PIRSF018472">
    <property type="entry name" value="MreD_proteobac"/>
    <property type="match status" value="1"/>
</dbReference>
<feature type="transmembrane region" description="Helical" evidence="9">
    <location>
        <begin position="112"/>
        <end position="132"/>
    </location>
</feature>
<dbReference type="AlphaFoldDB" id="A0A451CZG4"/>
<accession>A0A451CZG4</accession>
<dbReference type="Pfam" id="PF04093">
    <property type="entry name" value="MreD"/>
    <property type="match status" value="1"/>
</dbReference>
<dbReference type="InterPro" id="IPR007227">
    <property type="entry name" value="Cell_shape_determining_MreD"/>
</dbReference>
<dbReference type="OrthoDB" id="6647425at2"/>
<reference evidence="10 11" key="1">
    <citation type="submission" date="2019-02" db="EMBL/GenBank/DDBJ databases">
        <authorList>
            <person name="Manzano-Marin A."/>
            <person name="Manzano-Marin A."/>
        </authorList>
    </citation>
    <scope>NUCLEOTIDE SEQUENCE [LARGE SCALE GENOMIC DNA]</scope>
    <source>
        <strain evidence="10 11">ErCicurtihirsuta</strain>
    </source>
</reference>
<keyword evidence="3 8" id="KW-1003">Cell membrane</keyword>
<evidence type="ECO:0000256" key="7">
    <source>
        <dbReference type="ARBA" id="ARBA00023136"/>
    </source>
</evidence>
<evidence type="ECO:0000256" key="5">
    <source>
        <dbReference type="ARBA" id="ARBA00022960"/>
    </source>
</evidence>
<keyword evidence="5 8" id="KW-0133">Cell shape</keyword>
<evidence type="ECO:0000256" key="2">
    <source>
        <dbReference type="ARBA" id="ARBA00007776"/>
    </source>
</evidence>
<evidence type="ECO:0000256" key="1">
    <source>
        <dbReference type="ARBA" id="ARBA00004651"/>
    </source>
</evidence>
<dbReference type="GO" id="GO:0005886">
    <property type="term" value="C:plasma membrane"/>
    <property type="evidence" value="ECO:0007669"/>
    <property type="project" value="UniProtKB-SubCell"/>
</dbReference>
<sequence>MQSLNYFCSCRYWLIWLSFLVALILQSMPWPEPLSLFRPSWLLLILIYWILIIPDRINIGTAFFMGIVTDLIYGSTLGLHSLALSVITYLVSRQNHQICNLALWKQALSVIILAWLMDIIIFVSDLLVINVVFFPEQLWNGVTSGILWPWIFLLMQKISHNLFSNTKVVF</sequence>
<evidence type="ECO:0000256" key="9">
    <source>
        <dbReference type="SAM" id="Phobius"/>
    </source>
</evidence>
<dbReference type="InterPro" id="IPR026034">
    <property type="entry name" value="MreD_proteobac"/>
</dbReference>
<evidence type="ECO:0000256" key="8">
    <source>
        <dbReference type="PIRNR" id="PIRNR018472"/>
    </source>
</evidence>
<evidence type="ECO:0000256" key="3">
    <source>
        <dbReference type="ARBA" id="ARBA00022475"/>
    </source>
</evidence>
<evidence type="ECO:0000313" key="10">
    <source>
        <dbReference type="EMBL" id="VFP78688.1"/>
    </source>
</evidence>
<dbReference type="EMBL" id="LR217698">
    <property type="protein sequence ID" value="VFP78688.1"/>
    <property type="molecule type" value="Genomic_DNA"/>
</dbReference>
<dbReference type="GO" id="GO:0008360">
    <property type="term" value="P:regulation of cell shape"/>
    <property type="evidence" value="ECO:0007669"/>
    <property type="project" value="UniProtKB-UniRule"/>
</dbReference>
<keyword evidence="7 8" id="KW-0472">Membrane</keyword>
<feature type="transmembrane region" description="Helical" evidence="9">
    <location>
        <begin position="12"/>
        <end position="30"/>
    </location>
</feature>
<comment type="subcellular location">
    <subcellularLocation>
        <location evidence="8">Cell inner membrane</location>
    </subcellularLocation>
    <subcellularLocation>
        <location evidence="1">Cell membrane</location>
        <topology evidence="1">Multi-pass membrane protein</topology>
    </subcellularLocation>
</comment>
<proteinExistence type="inferred from homology"/>
<dbReference type="Proteomes" id="UP000294364">
    <property type="component" value="Chromosome"/>
</dbReference>
<name>A0A451CZG4_9GAMM</name>
<keyword evidence="4 9" id="KW-0812">Transmembrane</keyword>
<evidence type="ECO:0000256" key="6">
    <source>
        <dbReference type="ARBA" id="ARBA00022989"/>
    </source>
</evidence>
<feature type="transmembrane region" description="Helical" evidence="9">
    <location>
        <begin position="42"/>
        <end position="65"/>
    </location>
</feature>
<dbReference type="PANTHER" id="PTHR37484:SF1">
    <property type="entry name" value="ROD SHAPE-DETERMINING PROTEIN MRED"/>
    <property type="match status" value="1"/>
</dbReference>
<organism evidence="10 11">
    <name type="scientific">Candidatus Erwinia haradaeae</name>
    <dbReference type="NCBI Taxonomy" id="1922217"/>
    <lineage>
        <taxon>Bacteria</taxon>
        <taxon>Pseudomonadati</taxon>
        <taxon>Pseudomonadota</taxon>
        <taxon>Gammaproteobacteria</taxon>
        <taxon>Enterobacterales</taxon>
        <taxon>Erwiniaceae</taxon>
        <taxon>Erwinia</taxon>
    </lineage>
</organism>
<dbReference type="RefSeq" id="WP_157992308.1">
    <property type="nucleotide sequence ID" value="NZ_LR217698.1"/>
</dbReference>
<evidence type="ECO:0000313" key="11">
    <source>
        <dbReference type="Proteomes" id="UP000294364"/>
    </source>
</evidence>
<dbReference type="PANTHER" id="PTHR37484">
    <property type="entry name" value="ROD SHAPE-DETERMINING PROTEIN MRED"/>
    <property type="match status" value="1"/>
</dbReference>
<comment type="similarity">
    <text evidence="2 8">Belongs to the MreD family.</text>
</comment>
<keyword evidence="6 9" id="KW-1133">Transmembrane helix</keyword>